<evidence type="ECO:0000313" key="2">
    <source>
        <dbReference type="EMBL" id="MBB1252170.1"/>
    </source>
</evidence>
<dbReference type="Proteomes" id="UP000320857">
    <property type="component" value="Unassembled WGS sequence"/>
</dbReference>
<keyword evidence="1" id="KW-0472">Membrane</keyword>
<accession>A0A5P0YRI5</accession>
<sequence length="153" mass="17066">MVPPRPPRSSTGLGGLARIGHAGALTVLVWQLFVMWRWRLPFEKSAEMAPHWSAPFELAEALAASAQFGEHRVTVLSWGPPLPWFLPACAVLAVVLLRAVRLPNGFQWLLGSCAAGYGLLALYVNGPLYLRHWPLTTLLFVVSLWALYRIRIR</sequence>
<dbReference type="OrthoDB" id="9908179at2"/>
<evidence type="ECO:0000313" key="7">
    <source>
        <dbReference type="Proteomes" id="UP000525686"/>
    </source>
</evidence>
<feature type="transmembrane region" description="Helical" evidence="1">
    <location>
        <begin position="130"/>
        <end position="148"/>
    </location>
</feature>
<dbReference type="EMBL" id="VJYK02000125">
    <property type="protein sequence ID" value="MQS02933.1"/>
    <property type="molecule type" value="Genomic_DNA"/>
</dbReference>
<keyword evidence="1" id="KW-1133">Transmembrane helix</keyword>
<dbReference type="RefSeq" id="WP_143648474.1">
    <property type="nucleotide sequence ID" value="NZ_JABJWZ010000008.1"/>
</dbReference>
<dbReference type="Proteomes" id="UP000517765">
    <property type="component" value="Unassembled WGS sequence"/>
</dbReference>
<protein>
    <submittedName>
        <fullName evidence="4">Uncharacterized protein</fullName>
    </submittedName>
</protein>
<evidence type="ECO:0000313" key="6">
    <source>
        <dbReference type="Proteomes" id="UP000517765"/>
    </source>
</evidence>
<evidence type="ECO:0000256" key="1">
    <source>
        <dbReference type="SAM" id="Phobius"/>
    </source>
</evidence>
<dbReference type="Proteomes" id="UP000525686">
    <property type="component" value="Unassembled WGS sequence"/>
</dbReference>
<reference evidence="2" key="3">
    <citation type="journal article" name="Syst. Appl. Microbiol.">
        <title>Streptomyces alkaliterrae sp. nov., isolated from an alkaline soil, and emended descriptions of Streptomyces alkaliphilus, Streptomyces calidiresistens and Streptomyces durbertensis.</title>
        <authorList>
            <person name="Swiecimska M."/>
            <person name="Golinska P."/>
            <person name="Nouioui I."/>
            <person name="Wypij M."/>
            <person name="Rai M."/>
            <person name="Sangal V."/>
            <person name="Goodfellow M."/>
        </authorList>
    </citation>
    <scope>NUCLEOTIDE SEQUENCE</scope>
    <source>
        <strain evidence="2">OF3</strain>
        <strain evidence="3">OF8</strain>
    </source>
</reference>
<evidence type="ECO:0000313" key="4">
    <source>
        <dbReference type="EMBL" id="MQS02933.1"/>
    </source>
</evidence>
<organism evidence="4 5">
    <name type="scientific">Streptomyces alkaliterrae</name>
    <dbReference type="NCBI Taxonomy" id="2213162"/>
    <lineage>
        <taxon>Bacteria</taxon>
        <taxon>Bacillati</taxon>
        <taxon>Actinomycetota</taxon>
        <taxon>Actinomycetes</taxon>
        <taxon>Kitasatosporales</taxon>
        <taxon>Streptomycetaceae</taxon>
        <taxon>Streptomyces</taxon>
    </lineage>
</organism>
<keyword evidence="1" id="KW-0812">Transmembrane</keyword>
<keyword evidence="5" id="KW-1185">Reference proteome</keyword>
<feature type="transmembrane region" description="Helical" evidence="1">
    <location>
        <begin position="82"/>
        <end position="99"/>
    </location>
</feature>
<dbReference type="EMBL" id="JABJXA010000027">
    <property type="protein sequence ID" value="MBB1258564.1"/>
    <property type="molecule type" value="Genomic_DNA"/>
</dbReference>
<name>A0A5P0YRI5_9ACTN</name>
<comment type="caution">
    <text evidence="4">The sequence shown here is derived from an EMBL/GenBank/DDBJ whole genome shotgun (WGS) entry which is preliminary data.</text>
</comment>
<reference evidence="6 7" key="2">
    <citation type="submission" date="2020-05" db="EMBL/GenBank/DDBJ databases">
        <title>Classification of alakaliphilic streptomycetes isolated from an alkaline soil next to Lonar Crater, India and a proposal for the recognition of Streptomyces alkaliterrae sp. nov.</title>
        <authorList>
            <person name="Golinska P."/>
        </authorList>
    </citation>
    <scope>NUCLEOTIDE SEQUENCE [LARGE SCALE GENOMIC DNA]</scope>
    <source>
        <strain evidence="7">OF3</strain>
        <strain evidence="6">OF8</strain>
    </source>
</reference>
<proteinExistence type="predicted"/>
<feature type="transmembrane region" description="Helical" evidence="1">
    <location>
        <begin position="106"/>
        <end position="124"/>
    </location>
</feature>
<gene>
    <name evidence="4" type="ORF">FNX44_013840</name>
    <name evidence="2" type="ORF">H3146_02135</name>
    <name evidence="3" type="ORF">H3147_06920</name>
</gene>
<feature type="transmembrane region" description="Helical" evidence="1">
    <location>
        <begin position="12"/>
        <end position="33"/>
    </location>
</feature>
<evidence type="ECO:0000313" key="3">
    <source>
        <dbReference type="EMBL" id="MBB1258564.1"/>
    </source>
</evidence>
<reference evidence="4 5" key="1">
    <citation type="submission" date="2019-10" db="EMBL/GenBank/DDBJ databases">
        <title>Streptomyces sp. nov., a novel actinobacterium isolated from alkaline environment.</title>
        <authorList>
            <person name="Golinska P."/>
        </authorList>
    </citation>
    <scope>NUCLEOTIDE SEQUENCE [LARGE SCALE GENOMIC DNA]</scope>
    <source>
        <strain evidence="4 5">OF1</strain>
    </source>
</reference>
<dbReference type="EMBL" id="JABJWZ010000008">
    <property type="protein sequence ID" value="MBB1252170.1"/>
    <property type="molecule type" value="Genomic_DNA"/>
</dbReference>
<evidence type="ECO:0000313" key="5">
    <source>
        <dbReference type="Proteomes" id="UP000320857"/>
    </source>
</evidence>
<dbReference type="AlphaFoldDB" id="A0A5P0YRI5"/>